<dbReference type="Proteomes" id="UP000267418">
    <property type="component" value="Unassembled WGS sequence"/>
</dbReference>
<sequence>MNHPAASHQSPELLRLFETYTGGPHGIGANLAALTGAATAGDPLIVATSADIVLFPGNGRDPEVEGFRLSTRGFKELAGISHHGPAVASILKMRLVDPDGPLWRREAERLVAATRVAREANSVALWRDRIAVPAYRGREQKIAELVRYSCVLTERYLERVLERPELFTPWDMREHYLEGSGFAVGATVPMNAVMIATFFLVGMDISHRVIGWLDRHAIDWSRAMALVIGRQGRPTAGVTWTTNSVAAMILGASRHTLSLDRLFIAPHAAEFPAGSASDMTAMRAFESSMRQLWAHTRAVSELGTLMYDGYPRYEPSSTVRPVLDADTRAVAEMPAIAGPDDWRALNTRLRVVLEDPRQLLSGCVTDYAVEQLQAHGNDPTRVPVPGLDGTDYPPLP</sequence>
<dbReference type="Pfam" id="PF18538">
    <property type="entry name" value="DUF5624"/>
    <property type="match status" value="1"/>
</dbReference>
<evidence type="ECO:0000313" key="4">
    <source>
        <dbReference type="Proteomes" id="UP000267418"/>
    </source>
</evidence>
<organism evidence="3 4">
    <name type="scientific">Variovorax gossypii</name>
    <dbReference type="NCBI Taxonomy" id="1679495"/>
    <lineage>
        <taxon>Bacteria</taxon>
        <taxon>Pseudomonadati</taxon>
        <taxon>Pseudomonadota</taxon>
        <taxon>Betaproteobacteria</taxon>
        <taxon>Burkholderiales</taxon>
        <taxon>Comamonadaceae</taxon>
        <taxon>Variovorax</taxon>
    </lineage>
</organism>
<name>A0A431TIG2_9BURK</name>
<feature type="domain" description="DUF5624" evidence="2">
    <location>
        <begin position="71"/>
        <end position="203"/>
    </location>
</feature>
<dbReference type="EMBL" id="RXOE01000004">
    <property type="protein sequence ID" value="RTQ33378.1"/>
    <property type="molecule type" value="Genomic_DNA"/>
</dbReference>
<protein>
    <recommendedName>
        <fullName evidence="2">DUF5624 domain-containing protein</fullName>
    </recommendedName>
</protein>
<accession>A0A431TIG2</accession>
<gene>
    <name evidence="3" type="ORF">EJP69_17835</name>
</gene>
<reference evidence="3 4" key="1">
    <citation type="submission" date="2018-12" db="EMBL/GenBank/DDBJ databases">
        <title>The genome of Variovorax gossypii DSM 100435.</title>
        <authorList>
            <person name="Gao J."/>
            <person name="Sun J."/>
        </authorList>
    </citation>
    <scope>NUCLEOTIDE SEQUENCE [LARGE SCALE GENOMIC DNA]</scope>
    <source>
        <strain evidence="3 4">DSM 100435</strain>
    </source>
</reference>
<dbReference type="AlphaFoldDB" id="A0A431TIG2"/>
<dbReference type="OrthoDB" id="3963779at2"/>
<dbReference type="RefSeq" id="WP_126471835.1">
    <property type="nucleotide sequence ID" value="NZ_RXOE01000004.1"/>
</dbReference>
<evidence type="ECO:0000259" key="2">
    <source>
        <dbReference type="Pfam" id="PF18538"/>
    </source>
</evidence>
<feature type="region of interest" description="Disordered" evidence="1">
    <location>
        <begin position="375"/>
        <end position="396"/>
    </location>
</feature>
<proteinExistence type="predicted"/>
<evidence type="ECO:0000313" key="3">
    <source>
        <dbReference type="EMBL" id="RTQ33378.1"/>
    </source>
</evidence>
<dbReference type="InterPro" id="IPR041132">
    <property type="entry name" value="DUF5624"/>
</dbReference>
<keyword evidence="4" id="KW-1185">Reference proteome</keyword>
<comment type="caution">
    <text evidence="3">The sequence shown here is derived from an EMBL/GenBank/DDBJ whole genome shotgun (WGS) entry which is preliminary data.</text>
</comment>
<evidence type="ECO:0000256" key="1">
    <source>
        <dbReference type="SAM" id="MobiDB-lite"/>
    </source>
</evidence>